<name>A0A7S3N6W9_9SPIT</name>
<dbReference type="AlphaFoldDB" id="A0A7S3N6W9"/>
<dbReference type="Pfam" id="PF02204">
    <property type="entry name" value="VPS9"/>
    <property type="match status" value="1"/>
</dbReference>
<dbReference type="PROSITE" id="PS51205">
    <property type="entry name" value="VPS9"/>
    <property type="match status" value="1"/>
</dbReference>
<gene>
    <name evidence="2" type="ORF">EHAR0213_LOCUS3895</name>
</gene>
<dbReference type="InterPro" id="IPR003123">
    <property type="entry name" value="VPS9"/>
</dbReference>
<evidence type="ECO:0000259" key="1">
    <source>
        <dbReference type="PROSITE" id="PS51205"/>
    </source>
</evidence>
<feature type="domain" description="VPS9" evidence="1">
    <location>
        <begin position="1"/>
        <end position="67"/>
    </location>
</feature>
<evidence type="ECO:0000313" key="2">
    <source>
        <dbReference type="EMBL" id="CAE0344986.1"/>
    </source>
</evidence>
<dbReference type="InterPro" id="IPR037191">
    <property type="entry name" value="VPS9_dom_sf"/>
</dbReference>
<sequence>MYIDSNTLRMLMVYVLVQTQSSKLKIDFDLVQEFTPQVLKFTNRSYYITLLQSAFEYIDDMTDTRVLELMERADSQQSCLPLLNKDKIDDKREKYHKTNSNGCLIIDKLLAVEEEAKMKKIIKMK</sequence>
<protein>
    <recommendedName>
        <fullName evidence="1">VPS9 domain-containing protein</fullName>
    </recommendedName>
</protein>
<proteinExistence type="predicted"/>
<dbReference type="Gene3D" id="1.20.1050.80">
    <property type="entry name" value="VPS9 domain"/>
    <property type="match status" value="1"/>
</dbReference>
<dbReference type="SUPFAM" id="SSF109993">
    <property type="entry name" value="VPS9 domain"/>
    <property type="match status" value="1"/>
</dbReference>
<dbReference type="EMBL" id="HBII01009061">
    <property type="protein sequence ID" value="CAE0344986.1"/>
    <property type="molecule type" value="Transcribed_RNA"/>
</dbReference>
<reference evidence="2" key="1">
    <citation type="submission" date="2021-01" db="EMBL/GenBank/DDBJ databases">
        <authorList>
            <person name="Corre E."/>
            <person name="Pelletier E."/>
            <person name="Niang G."/>
            <person name="Scheremetjew M."/>
            <person name="Finn R."/>
            <person name="Kale V."/>
            <person name="Holt S."/>
            <person name="Cochrane G."/>
            <person name="Meng A."/>
            <person name="Brown T."/>
            <person name="Cohen L."/>
        </authorList>
    </citation>
    <scope>NUCLEOTIDE SEQUENCE</scope>
    <source>
        <strain evidence="2">FSP1.4</strain>
    </source>
</reference>
<accession>A0A7S3N6W9</accession>
<organism evidence="2">
    <name type="scientific">Euplotes harpa</name>
    <dbReference type="NCBI Taxonomy" id="151035"/>
    <lineage>
        <taxon>Eukaryota</taxon>
        <taxon>Sar</taxon>
        <taxon>Alveolata</taxon>
        <taxon>Ciliophora</taxon>
        <taxon>Intramacronucleata</taxon>
        <taxon>Spirotrichea</taxon>
        <taxon>Hypotrichia</taxon>
        <taxon>Euplotida</taxon>
        <taxon>Euplotidae</taxon>
        <taxon>Euplotes</taxon>
    </lineage>
</organism>